<dbReference type="InterPro" id="IPR050155">
    <property type="entry name" value="HAD-like_hydrolase_sf"/>
</dbReference>
<name>A0A091C1J0_9GAMM</name>
<dbReference type="Gene3D" id="1.10.150.240">
    <property type="entry name" value="Putative phosphatase, domain 2"/>
    <property type="match status" value="1"/>
</dbReference>
<organism evidence="1 2">
    <name type="scientific">Arenimonas composti TR7-09 = DSM 18010</name>
    <dbReference type="NCBI Taxonomy" id="1121013"/>
    <lineage>
        <taxon>Bacteria</taxon>
        <taxon>Pseudomonadati</taxon>
        <taxon>Pseudomonadota</taxon>
        <taxon>Gammaproteobacteria</taxon>
        <taxon>Lysobacterales</taxon>
        <taxon>Lysobacteraceae</taxon>
        <taxon>Arenimonas</taxon>
    </lineage>
</organism>
<dbReference type="STRING" id="1121013.GCA_000426365_00826"/>
<evidence type="ECO:0000313" key="2">
    <source>
        <dbReference type="Proteomes" id="UP000029391"/>
    </source>
</evidence>
<dbReference type="InterPro" id="IPR036412">
    <property type="entry name" value="HAD-like_sf"/>
</dbReference>
<protein>
    <recommendedName>
        <fullName evidence="3">Haloacid dehalogenase</fullName>
    </recommendedName>
</protein>
<dbReference type="InterPro" id="IPR041492">
    <property type="entry name" value="HAD_2"/>
</dbReference>
<dbReference type="RefSeq" id="WP_246777980.1">
    <property type="nucleotide sequence ID" value="NZ_AWXU01000020.1"/>
</dbReference>
<dbReference type="GO" id="GO:0005829">
    <property type="term" value="C:cytosol"/>
    <property type="evidence" value="ECO:0007669"/>
    <property type="project" value="TreeGrafter"/>
</dbReference>
<proteinExistence type="predicted"/>
<dbReference type="EMBL" id="AWXU01000020">
    <property type="protein sequence ID" value="KFN50475.1"/>
    <property type="molecule type" value="Genomic_DNA"/>
</dbReference>
<dbReference type="eggNOG" id="COG0546">
    <property type="taxonomic scope" value="Bacteria"/>
</dbReference>
<sequence length="227" mass="24344">MVFGSIGGSAVLPIPSNMKYLLAIFDLDGTLADSFPFFLSAQHRLADKYGFARIAADEVEAARRKPVSQLIRESGLPVWKLARVAADFRTMMRDADGIAPFPGVPDMLAALQQAGIVLALVTSNSRENARRVLGERDFSRFTHVDCGMSILGKRPRLRRLVRAAGVSPRQAIYIGDQDSDGDAARGEGLAFGAVGWGYAAPEILRAGGPDHEFATVADIGITLLGES</sequence>
<keyword evidence="2" id="KW-1185">Reference proteome</keyword>
<accession>A0A091C1J0</accession>
<dbReference type="SFLD" id="SFLDG01129">
    <property type="entry name" value="C1.5:_HAD__Beta-PGM__Phosphata"/>
    <property type="match status" value="1"/>
</dbReference>
<dbReference type="Gene3D" id="3.40.50.1000">
    <property type="entry name" value="HAD superfamily/HAD-like"/>
    <property type="match status" value="1"/>
</dbReference>
<evidence type="ECO:0000313" key="1">
    <source>
        <dbReference type="EMBL" id="KFN50475.1"/>
    </source>
</evidence>
<evidence type="ECO:0008006" key="3">
    <source>
        <dbReference type="Google" id="ProtNLM"/>
    </source>
</evidence>
<reference evidence="1 2" key="1">
    <citation type="submission" date="2013-09" db="EMBL/GenBank/DDBJ databases">
        <title>Genome sequencing of Arenimonas composti.</title>
        <authorList>
            <person name="Chen F."/>
            <person name="Wang G."/>
        </authorList>
    </citation>
    <scope>NUCLEOTIDE SEQUENCE [LARGE SCALE GENOMIC DNA]</scope>
    <source>
        <strain evidence="1 2">TR7-09</strain>
    </source>
</reference>
<dbReference type="InterPro" id="IPR023214">
    <property type="entry name" value="HAD_sf"/>
</dbReference>
<dbReference type="SUPFAM" id="SSF56784">
    <property type="entry name" value="HAD-like"/>
    <property type="match status" value="1"/>
</dbReference>
<dbReference type="GO" id="GO:0006281">
    <property type="term" value="P:DNA repair"/>
    <property type="evidence" value="ECO:0007669"/>
    <property type="project" value="TreeGrafter"/>
</dbReference>
<dbReference type="GO" id="GO:0008967">
    <property type="term" value="F:phosphoglycolate phosphatase activity"/>
    <property type="evidence" value="ECO:0007669"/>
    <property type="project" value="TreeGrafter"/>
</dbReference>
<dbReference type="PANTHER" id="PTHR43434:SF13">
    <property type="entry name" value="PHOSPHOGLYCOLATE PHOSPHATASE"/>
    <property type="match status" value="1"/>
</dbReference>
<dbReference type="SFLD" id="SFLDS00003">
    <property type="entry name" value="Haloacid_Dehalogenase"/>
    <property type="match status" value="1"/>
</dbReference>
<comment type="caution">
    <text evidence="1">The sequence shown here is derived from an EMBL/GenBank/DDBJ whole genome shotgun (WGS) entry which is preliminary data.</text>
</comment>
<dbReference type="PANTHER" id="PTHR43434">
    <property type="entry name" value="PHOSPHOGLYCOLATE PHOSPHATASE"/>
    <property type="match status" value="1"/>
</dbReference>
<dbReference type="Pfam" id="PF13419">
    <property type="entry name" value="HAD_2"/>
    <property type="match status" value="1"/>
</dbReference>
<dbReference type="InterPro" id="IPR023198">
    <property type="entry name" value="PGP-like_dom2"/>
</dbReference>
<dbReference type="Proteomes" id="UP000029391">
    <property type="component" value="Unassembled WGS sequence"/>
</dbReference>
<dbReference type="AlphaFoldDB" id="A0A091C1J0"/>
<gene>
    <name evidence="1" type="ORF">P873_07370</name>
</gene>